<protein>
    <submittedName>
        <fullName evidence="2">Uncharacterized protein</fullName>
    </submittedName>
</protein>
<evidence type="ECO:0000313" key="2">
    <source>
        <dbReference type="EMBL" id="MCJ1989107.1"/>
    </source>
</evidence>
<dbReference type="EMBL" id="JAAECS010000002">
    <property type="protein sequence ID" value="MCJ1989107.1"/>
    <property type="molecule type" value="Genomic_DNA"/>
</dbReference>
<evidence type="ECO:0000256" key="1">
    <source>
        <dbReference type="SAM" id="Phobius"/>
    </source>
</evidence>
<dbReference type="RefSeq" id="WP_244034255.1">
    <property type="nucleotide sequence ID" value="NZ_JAAECS010000002.1"/>
</dbReference>
<organism evidence="2 3">
    <name type="scientific">Pseudolactococcus carnosus</name>
    <dbReference type="NCBI Taxonomy" id="2749961"/>
    <lineage>
        <taxon>Bacteria</taxon>
        <taxon>Bacillati</taxon>
        <taxon>Bacillota</taxon>
        <taxon>Bacilli</taxon>
        <taxon>Lactobacillales</taxon>
        <taxon>Streptococcaceae</taxon>
        <taxon>Pseudolactococcus</taxon>
    </lineage>
</organism>
<feature type="transmembrane region" description="Helical" evidence="1">
    <location>
        <begin position="126"/>
        <end position="148"/>
    </location>
</feature>
<keyword evidence="1" id="KW-0812">Transmembrane</keyword>
<comment type="caution">
    <text evidence="2">The sequence shown here is derived from an EMBL/GenBank/DDBJ whole genome shotgun (WGS) entry which is preliminary data.</text>
</comment>
<evidence type="ECO:0000313" key="3">
    <source>
        <dbReference type="Proteomes" id="UP001522450"/>
    </source>
</evidence>
<reference evidence="2 3" key="1">
    <citation type="journal article" date="2022" name="Microbiol. Res.">
        <title>Comparative genome analysis, predicted lifestyle and antimicrobial strategies of Lactococcus carnosus and Lactococcus paracarnosus isolated from meat.</title>
        <authorList>
            <person name="Werum V."/>
            <person name="Ehrmann M."/>
            <person name="Vogel R."/>
            <person name="Hilgarth M."/>
        </authorList>
    </citation>
    <scope>NUCLEOTIDE SEQUENCE [LARGE SCALE GENOMIC DNA]</scope>
    <source>
        <strain evidence="2 3">TMW22177</strain>
    </source>
</reference>
<dbReference type="Proteomes" id="UP001522450">
    <property type="component" value="Unassembled WGS sequence"/>
</dbReference>
<sequence length="251" mass="27856">MNLSDELIKQLEQGMYGYNPVVYDLMGKVSQSLTVVGVGLAVFFFWFDFEVQARAFEEAGTTPDAMSYSKLAMKYVMTIIVIMNSGMILNFILWIAIQIIKWETSIIGSAKIDTNFESASGIWGKIISMFAGISSIIAQMIIKVLILLRFIQMYLFRGIAPVILAFFAQKDLRGNAIQFLKRFGGYAFQGAVIILTIAILAALQKSLIIKVDSTGTWLDSFKGVTQGIVQSVVTIVAILGTQKISKDFLER</sequence>
<keyword evidence="1" id="KW-1133">Transmembrane helix</keyword>
<feature type="transmembrane region" description="Helical" evidence="1">
    <location>
        <begin position="75"/>
        <end position="97"/>
    </location>
</feature>
<gene>
    <name evidence="2" type="ORF">GYN21_02635</name>
</gene>
<feature type="transmembrane region" description="Helical" evidence="1">
    <location>
        <begin position="29"/>
        <end position="47"/>
    </location>
</feature>
<feature type="transmembrane region" description="Helical" evidence="1">
    <location>
        <begin position="183"/>
        <end position="203"/>
    </location>
</feature>
<keyword evidence="1" id="KW-0472">Membrane</keyword>
<feature type="transmembrane region" description="Helical" evidence="1">
    <location>
        <begin position="223"/>
        <end position="241"/>
    </location>
</feature>
<name>A0ABT0AR67_9LACT</name>
<proteinExistence type="predicted"/>
<keyword evidence="3" id="KW-1185">Reference proteome</keyword>
<accession>A0ABT0AR67</accession>